<dbReference type="AlphaFoldDB" id="A0A1Y2II36"/>
<organism evidence="1 2">
    <name type="scientific">Trametes coccinea (strain BRFM310)</name>
    <name type="common">Pycnoporus coccineus</name>
    <dbReference type="NCBI Taxonomy" id="1353009"/>
    <lineage>
        <taxon>Eukaryota</taxon>
        <taxon>Fungi</taxon>
        <taxon>Dikarya</taxon>
        <taxon>Basidiomycota</taxon>
        <taxon>Agaricomycotina</taxon>
        <taxon>Agaricomycetes</taxon>
        <taxon>Polyporales</taxon>
        <taxon>Polyporaceae</taxon>
        <taxon>Trametes</taxon>
    </lineage>
</organism>
<sequence>MIAELERKLAASQDDLISTRALLQTKSAELRDAQVFLTRVDDASDGEVVNLIGLLNSSIFQTSANIAAKFQPAYGRTENRTMRNRYIEHLRSSQLLSRKLLSSLDCLDHHQNPIVVQFALQAIMAFVAQRVCFEWILEDCHSSRWLDSIYTRMRGSESQTTCGRWRALGRIYVGSGFHTNRAIHNYLAGNIVSILLACGIPGAGEDTLARVRSDFGQNLCEVVEIAMDIRRISGERIISRDLFPSTISSDTPFQPERMDDEWHHPETARSLATVPTVLCTTHLGLVSSWMSEASARSVAGGKLHQETILLKPKVVLSTTLEDLQREQHRGRARYRSKRNWQSHTVPLSRGKIEDRKQCLSFAECEPPALGWNQIP</sequence>
<reference evidence="1 2" key="1">
    <citation type="journal article" date="2015" name="Biotechnol. Biofuels">
        <title>Enhanced degradation of softwood versus hardwood by the white-rot fungus Pycnoporus coccineus.</title>
        <authorList>
            <person name="Couturier M."/>
            <person name="Navarro D."/>
            <person name="Chevret D."/>
            <person name="Henrissat B."/>
            <person name="Piumi F."/>
            <person name="Ruiz-Duenas F.J."/>
            <person name="Martinez A.T."/>
            <person name="Grigoriev I.V."/>
            <person name="Riley R."/>
            <person name="Lipzen A."/>
            <person name="Berrin J.G."/>
            <person name="Master E.R."/>
            <person name="Rosso M.N."/>
        </authorList>
    </citation>
    <scope>NUCLEOTIDE SEQUENCE [LARGE SCALE GENOMIC DNA]</scope>
    <source>
        <strain evidence="1 2">BRFM310</strain>
    </source>
</reference>
<dbReference type="STRING" id="1353009.A0A1Y2II36"/>
<evidence type="ECO:0000313" key="2">
    <source>
        <dbReference type="Proteomes" id="UP000193067"/>
    </source>
</evidence>
<name>A0A1Y2II36_TRAC3</name>
<proteinExistence type="predicted"/>
<dbReference type="OrthoDB" id="3147752at2759"/>
<dbReference type="Proteomes" id="UP000193067">
    <property type="component" value="Unassembled WGS sequence"/>
</dbReference>
<protein>
    <submittedName>
        <fullName evidence="1">Uncharacterized protein</fullName>
    </submittedName>
</protein>
<keyword evidence="2" id="KW-1185">Reference proteome</keyword>
<dbReference type="EMBL" id="KZ084126">
    <property type="protein sequence ID" value="OSC99571.1"/>
    <property type="molecule type" value="Genomic_DNA"/>
</dbReference>
<evidence type="ECO:0000313" key="1">
    <source>
        <dbReference type="EMBL" id="OSC99571.1"/>
    </source>
</evidence>
<accession>A0A1Y2II36</accession>
<gene>
    <name evidence="1" type="ORF">PYCCODRAFT_1394822</name>
</gene>